<proteinExistence type="inferred from homology"/>
<feature type="domain" description="Clp R" evidence="2">
    <location>
        <begin position="21"/>
        <end position="75"/>
    </location>
</feature>
<dbReference type="Proteomes" id="UP000475582">
    <property type="component" value="Unassembled WGS sequence"/>
</dbReference>
<sequence length="180" mass="18746">MFAKLKQRWQDTRTIMKLSLDAEQRALREGQQHPGAEHYTLAALDLPDGSARRVFARIGADPEAYRAALANRHTAALSAIGLAAANANVTPAGASSAADGLAPPAEPTLLFDAQPSGQTLMQSLPELQRRLPAPLCGAHVLLAAAAMAHSAAGRAFKAIDIDLQALGSAAEAELRAAIPS</sequence>
<comment type="caution">
    <text evidence="3">The sequence shown here is derived from an EMBL/GenBank/DDBJ whole genome shotgun (WGS) entry which is preliminary data.</text>
</comment>
<dbReference type="InterPro" id="IPR036628">
    <property type="entry name" value="Clp_N_dom_sf"/>
</dbReference>
<protein>
    <submittedName>
        <fullName evidence="3">Peptidase</fullName>
    </submittedName>
</protein>
<dbReference type="RefSeq" id="WP_155461504.1">
    <property type="nucleotide sequence ID" value="NZ_WNKY01000001.1"/>
</dbReference>
<evidence type="ECO:0000313" key="3">
    <source>
        <dbReference type="EMBL" id="MTV36152.1"/>
    </source>
</evidence>
<keyword evidence="4" id="KW-1185">Reference proteome</keyword>
<dbReference type="Pfam" id="PF02861">
    <property type="entry name" value="Clp_N"/>
    <property type="match status" value="1"/>
</dbReference>
<name>A0A6L6PAY3_9BURK</name>
<evidence type="ECO:0000313" key="4">
    <source>
        <dbReference type="Proteomes" id="UP000475582"/>
    </source>
</evidence>
<dbReference type="AlphaFoldDB" id="A0A6L6PAY3"/>
<gene>
    <name evidence="3" type="ORF">GM676_00965</name>
</gene>
<dbReference type="OrthoDB" id="7059167at2"/>
<evidence type="ECO:0000259" key="2">
    <source>
        <dbReference type="Pfam" id="PF02861"/>
    </source>
</evidence>
<accession>A0A6L6PAY3</accession>
<dbReference type="Gene3D" id="1.10.1780.10">
    <property type="entry name" value="Clp, N-terminal domain"/>
    <property type="match status" value="1"/>
</dbReference>
<dbReference type="SUPFAM" id="SSF81923">
    <property type="entry name" value="Double Clp-N motif"/>
    <property type="match status" value="1"/>
</dbReference>
<organism evidence="3 4">
    <name type="scientific">Duganella radicis</name>
    <dbReference type="NCBI Taxonomy" id="551988"/>
    <lineage>
        <taxon>Bacteria</taxon>
        <taxon>Pseudomonadati</taxon>
        <taxon>Pseudomonadota</taxon>
        <taxon>Betaproteobacteria</taxon>
        <taxon>Burkholderiales</taxon>
        <taxon>Oxalobacteraceae</taxon>
        <taxon>Telluria group</taxon>
        <taxon>Duganella</taxon>
    </lineage>
</organism>
<dbReference type="EMBL" id="WNKY01000001">
    <property type="protein sequence ID" value="MTV36152.1"/>
    <property type="molecule type" value="Genomic_DNA"/>
</dbReference>
<comment type="similarity">
    <text evidence="1">Belongs to the ClpA/ClpB family.</text>
</comment>
<dbReference type="InterPro" id="IPR004176">
    <property type="entry name" value="Clp_R_N"/>
</dbReference>
<reference evidence="3 4" key="1">
    <citation type="submission" date="2019-11" db="EMBL/GenBank/DDBJ databases">
        <title>Type strains purchased from KCTC, JCM and DSMZ.</title>
        <authorList>
            <person name="Lu H."/>
        </authorList>
    </citation>
    <scope>NUCLEOTIDE SEQUENCE [LARGE SCALE GENOMIC DNA]</scope>
    <source>
        <strain evidence="3 4">KCTC 22382</strain>
    </source>
</reference>
<evidence type="ECO:0000256" key="1">
    <source>
        <dbReference type="ARBA" id="ARBA00008675"/>
    </source>
</evidence>